<organism evidence="1 2">
    <name type="scientific">Flavonifractor plautii</name>
    <name type="common">Fusobacterium plautii</name>
    <dbReference type="NCBI Taxonomy" id="292800"/>
    <lineage>
        <taxon>Bacteria</taxon>
        <taxon>Bacillati</taxon>
        <taxon>Bacillota</taxon>
        <taxon>Clostridia</taxon>
        <taxon>Eubacteriales</taxon>
        <taxon>Oscillospiraceae</taxon>
        <taxon>Flavonifractor</taxon>
    </lineage>
</organism>
<sequence length="96" mass="10772">MEKTLDRYGLAQVVIKDAINGEAEIYIDGHRVTGVIGYKIEQDAGVNRVPLLTMQVNCQLNLDCGAIPVLPEPWTWFYAPKVPNFTDVRDIPCKPE</sequence>
<proteinExistence type="predicted"/>
<dbReference type="AlphaFoldDB" id="A0AAW6BX89"/>
<gene>
    <name evidence="1" type="ORF">PND83_04165</name>
</gene>
<accession>A0AAW6BX89</accession>
<evidence type="ECO:0000313" key="1">
    <source>
        <dbReference type="EMBL" id="MDB7905167.1"/>
    </source>
</evidence>
<comment type="caution">
    <text evidence="1">The sequence shown here is derived from an EMBL/GenBank/DDBJ whole genome shotgun (WGS) entry which is preliminary data.</text>
</comment>
<protein>
    <submittedName>
        <fullName evidence="1">Uncharacterized protein</fullName>
    </submittedName>
</protein>
<reference evidence="1" key="1">
    <citation type="submission" date="2023-01" db="EMBL/GenBank/DDBJ databases">
        <title>Human gut microbiome strain richness.</title>
        <authorList>
            <person name="Chen-Liaw A."/>
        </authorList>
    </citation>
    <scope>NUCLEOTIDE SEQUENCE</scope>
    <source>
        <strain evidence="1">2225st1_A6_2225SCRN_200828</strain>
    </source>
</reference>
<name>A0AAW6BX89_FLAPL</name>
<dbReference type="EMBL" id="JAQLWO010000003">
    <property type="protein sequence ID" value="MDB7905167.1"/>
    <property type="molecule type" value="Genomic_DNA"/>
</dbReference>
<dbReference type="RefSeq" id="WP_195640620.1">
    <property type="nucleotide sequence ID" value="NZ_JADMOW010000007.1"/>
</dbReference>
<dbReference type="Proteomes" id="UP001211006">
    <property type="component" value="Unassembled WGS sequence"/>
</dbReference>
<evidence type="ECO:0000313" key="2">
    <source>
        <dbReference type="Proteomes" id="UP001211006"/>
    </source>
</evidence>